<keyword evidence="4" id="KW-1185">Reference proteome</keyword>
<organism evidence="3 4">
    <name type="scientific">Caerostris darwini</name>
    <dbReference type="NCBI Taxonomy" id="1538125"/>
    <lineage>
        <taxon>Eukaryota</taxon>
        <taxon>Metazoa</taxon>
        <taxon>Ecdysozoa</taxon>
        <taxon>Arthropoda</taxon>
        <taxon>Chelicerata</taxon>
        <taxon>Arachnida</taxon>
        <taxon>Araneae</taxon>
        <taxon>Araneomorphae</taxon>
        <taxon>Entelegynae</taxon>
        <taxon>Araneoidea</taxon>
        <taxon>Araneidae</taxon>
        <taxon>Caerostris</taxon>
    </lineage>
</organism>
<feature type="transmembrane region" description="Helical" evidence="2">
    <location>
        <begin position="165"/>
        <end position="186"/>
    </location>
</feature>
<evidence type="ECO:0000313" key="3">
    <source>
        <dbReference type="EMBL" id="GIY41073.1"/>
    </source>
</evidence>
<evidence type="ECO:0000256" key="1">
    <source>
        <dbReference type="SAM" id="MobiDB-lite"/>
    </source>
</evidence>
<dbReference type="EMBL" id="BPLQ01009033">
    <property type="protein sequence ID" value="GIY41073.1"/>
    <property type="molecule type" value="Genomic_DNA"/>
</dbReference>
<keyword evidence="2" id="KW-1133">Transmembrane helix</keyword>
<proteinExistence type="predicted"/>
<reference evidence="3 4" key="1">
    <citation type="submission" date="2021-06" db="EMBL/GenBank/DDBJ databases">
        <title>Caerostris darwini draft genome.</title>
        <authorList>
            <person name="Kono N."/>
            <person name="Arakawa K."/>
        </authorList>
    </citation>
    <scope>NUCLEOTIDE SEQUENCE [LARGE SCALE GENOMIC DNA]</scope>
</reference>
<gene>
    <name evidence="3" type="primary">AVEN_75860_1</name>
    <name evidence="3" type="ORF">CDAR_225071</name>
</gene>
<protein>
    <recommendedName>
        <fullName evidence="5">CX domain-containing protein</fullName>
    </recommendedName>
</protein>
<keyword evidence="2" id="KW-0472">Membrane</keyword>
<evidence type="ECO:0008006" key="5">
    <source>
        <dbReference type="Google" id="ProtNLM"/>
    </source>
</evidence>
<comment type="caution">
    <text evidence="3">The sequence shown here is derived from an EMBL/GenBank/DDBJ whole genome shotgun (WGS) entry which is preliminary data.</text>
</comment>
<name>A0AAV4TAV7_9ARAC</name>
<keyword evidence="2" id="KW-0812">Transmembrane</keyword>
<evidence type="ECO:0000313" key="4">
    <source>
        <dbReference type="Proteomes" id="UP001054837"/>
    </source>
</evidence>
<sequence>MDRKYDCHCILEPNNRTVLFENDEQYNISSDAINTKSYMICFSDIECLSNGNEMITVDGLTESCVKGSCMYLKDLLQFNITNDSLEVGTYSCFNVGLEGLKIPYCLKPACKSFVAIEKICMCYQSQNCSCSSYCNPLKSIVMYKTYALFLSFGDIYITEGAKISYLHWIVVTILSIGLTFLLLIFCKLCEKAMDPNNTMQAHNIEVLRRMLAANIESNGPSTVNTTSKCYSPPQQRQQSSPPPTYEQVLKDKCVEFKRSIA</sequence>
<dbReference type="Proteomes" id="UP001054837">
    <property type="component" value="Unassembled WGS sequence"/>
</dbReference>
<dbReference type="AlphaFoldDB" id="A0AAV4TAV7"/>
<feature type="region of interest" description="Disordered" evidence="1">
    <location>
        <begin position="222"/>
        <end position="245"/>
    </location>
</feature>
<evidence type="ECO:0000256" key="2">
    <source>
        <dbReference type="SAM" id="Phobius"/>
    </source>
</evidence>
<accession>A0AAV4TAV7</accession>